<evidence type="ECO:0000313" key="1">
    <source>
        <dbReference type="EMBL" id="KAI0027155.1"/>
    </source>
</evidence>
<keyword evidence="1" id="KW-0378">Hydrolase</keyword>
<sequence length="697" mass="77917">MPHSPRFVFDLLVNIPETAPGPAQGKRRPRIIYVRDYPTLSSSLREWWPQLQSAVQLRRRTASTSTDAPVENRTVLIVGATPTGTSALRYYDNDVAEEDSNREETLCKTLKKWAAGNGDPLDEVTCLRSDTFRSALRSGRAGKVFLRKSFLVPTTRAPEREKMTRIARRQEINMLMMRSTAASCGAILPDVYSTQEGDAMWDEWGKRRLSLQMMHTIVGHAVGNAEVAAMERVLEDGLDDEWSAPLSLSWDEIRSKWSAQRTLRDKRPSWTQTTEVEDKEDKKSEEDDVVKRVKNAGDLSGYERSQLACIVDLASMTTSFDDVLLPPETIDAVRTVASLHLLQPGAFEQGILKQYSMKGLLLFGPPGVGKTHVVRALAKECGARMLSVQPSHITQKYMGEDEKHVRAVFSLARRLSPCVVFIDELDAMFPERAAYPSPAANAYRAIVTEFLQEMDGILSKQDNVIVVGATNRPFDLDDAILRRLPLRIMVELPGESQREGKVFSHILRIHLRDELLDDDVDVKRLAKLTDRFSGSDLKHLVVSAALDATKESVELPWRRTAKPLAEDAQSSSALPASTEILETAPEPTQTQDDILTAPSKSEPCKRVLRWRNFAQALTEIWPSASEHLGTYAKLRDWNDKFGSGGRKRDKDDVKDPEAGDHEGALAKVKRAFDLSDTERLLLKCAVDPGAPLLVSYT</sequence>
<organism evidence="1 2">
    <name type="scientific">Vararia minispora EC-137</name>
    <dbReference type="NCBI Taxonomy" id="1314806"/>
    <lineage>
        <taxon>Eukaryota</taxon>
        <taxon>Fungi</taxon>
        <taxon>Dikarya</taxon>
        <taxon>Basidiomycota</taxon>
        <taxon>Agaricomycotina</taxon>
        <taxon>Agaricomycetes</taxon>
        <taxon>Russulales</taxon>
        <taxon>Lachnocladiaceae</taxon>
        <taxon>Vararia</taxon>
    </lineage>
</organism>
<evidence type="ECO:0000313" key="2">
    <source>
        <dbReference type="Proteomes" id="UP000814128"/>
    </source>
</evidence>
<comment type="caution">
    <text evidence="1">The sequence shown here is derived from an EMBL/GenBank/DDBJ whole genome shotgun (WGS) entry which is preliminary data.</text>
</comment>
<reference evidence="1" key="2">
    <citation type="journal article" date="2022" name="New Phytol.">
        <title>Evolutionary transition to the ectomycorrhizal habit in the genomes of a hyperdiverse lineage of mushroom-forming fungi.</title>
        <authorList>
            <person name="Looney B."/>
            <person name="Miyauchi S."/>
            <person name="Morin E."/>
            <person name="Drula E."/>
            <person name="Courty P.E."/>
            <person name="Kohler A."/>
            <person name="Kuo A."/>
            <person name="LaButti K."/>
            <person name="Pangilinan J."/>
            <person name="Lipzen A."/>
            <person name="Riley R."/>
            <person name="Andreopoulos W."/>
            <person name="He G."/>
            <person name="Johnson J."/>
            <person name="Nolan M."/>
            <person name="Tritt A."/>
            <person name="Barry K.W."/>
            <person name="Grigoriev I.V."/>
            <person name="Nagy L.G."/>
            <person name="Hibbett D."/>
            <person name="Henrissat B."/>
            <person name="Matheny P.B."/>
            <person name="Labbe J."/>
            <person name="Martin F.M."/>
        </authorList>
    </citation>
    <scope>NUCLEOTIDE SEQUENCE</scope>
    <source>
        <strain evidence="1">EC-137</strain>
    </source>
</reference>
<dbReference type="Proteomes" id="UP000814128">
    <property type="component" value="Unassembled WGS sequence"/>
</dbReference>
<keyword evidence="2" id="KW-1185">Reference proteome</keyword>
<dbReference type="EMBL" id="MU273983">
    <property type="protein sequence ID" value="KAI0027155.1"/>
    <property type="molecule type" value="Genomic_DNA"/>
</dbReference>
<proteinExistence type="predicted"/>
<protein>
    <submittedName>
        <fullName evidence="1">P-loop containing nucleoside triphosphate hydrolase protein</fullName>
    </submittedName>
</protein>
<reference evidence="1" key="1">
    <citation type="submission" date="2021-02" db="EMBL/GenBank/DDBJ databases">
        <authorList>
            <consortium name="DOE Joint Genome Institute"/>
            <person name="Ahrendt S."/>
            <person name="Looney B.P."/>
            <person name="Miyauchi S."/>
            <person name="Morin E."/>
            <person name="Drula E."/>
            <person name="Courty P.E."/>
            <person name="Chicoki N."/>
            <person name="Fauchery L."/>
            <person name="Kohler A."/>
            <person name="Kuo A."/>
            <person name="Labutti K."/>
            <person name="Pangilinan J."/>
            <person name="Lipzen A."/>
            <person name="Riley R."/>
            <person name="Andreopoulos W."/>
            <person name="He G."/>
            <person name="Johnson J."/>
            <person name="Barry K.W."/>
            <person name="Grigoriev I.V."/>
            <person name="Nagy L."/>
            <person name="Hibbett D."/>
            <person name="Henrissat B."/>
            <person name="Matheny P.B."/>
            <person name="Labbe J."/>
            <person name="Martin F."/>
        </authorList>
    </citation>
    <scope>NUCLEOTIDE SEQUENCE</scope>
    <source>
        <strain evidence="1">EC-137</strain>
    </source>
</reference>
<accession>A0ACB8Q5Z9</accession>
<gene>
    <name evidence="1" type="ORF">K488DRAFT_62571</name>
</gene>
<name>A0ACB8Q5Z9_9AGAM</name>